<dbReference type="PRINTS" id="PR00080">
    <property type="entry name" value="SDRFAMILY"/>
</dbReference>
<dbReference type="NCBIfam" id="NF009466">
    <property type="entry name" value="PRK12826.1-2"/>
    <property type="match status" value="1"/>
</dbReference>
<dbReference type="Gene3D" id="3.40.50.720">
    <property type="entry name" value="NAD(P)-binding Rossmann-like Domain"/>
    <property type="match status" value="1"/>
</dbReference>
<dbReference type="Pfam" id="PF13561">
    <property type="entry name" value="adh_short_C2"/>
    <property type="match status" value="1"/>
</dbReference>
<accession>A0A837IN61</accession>
<dbReference type="PANTHER" id="PTHR42760:SF133">
    <property type="entry name" value="3-OXOACYL-[ACYL-CARRIER-PROTEIN] REDUCTASE"/>
    <property type="match status" value="1"/>
</dbReference>
<dbReference type="InterPro" id="IPR002347">
    <property type="entry name" value="SDR_fam"/>
</dbReference>
<dbReference type="NCBIfam" id="NF005559">
    <property type="entry name" value="PRK07231.1"/>
    <property type="match status" value="1"/>
</dbReference>
<reference evidence="3 4" key="1">
    <citation type="journal article" date="2015" name="Nature">
        <title>rRNA introns, odd ribosomes, and small enigmatic genomes across a large radiation of phyla.</title>
        <authorList>
            <person name="Brown C.T."/>
            <person name="Hug L.A."/>
            <person name="Thomas B.C."/>
            <person name="Sharon I."/>
            <person name="Castelle C.J."/>
            <person name="Singh A."/>
            <person name="Wilkins M.J."/>
            <person name="Williams K.H."/>
            <person name="Banfield J.F."/>
        </authorList>
    </citation>
    <scope>NUCLEOTIDE SEQUENCE [LARGE SCALE GENOMIC DNA]</scope>
</reference>
<dbReference type="Proteomes" id="UP000034462">
    <property type="component" value="Unassembled WGS sequence"/>
</dbReference>
<dbReference type="AlphaFoldDB" id="A0A837IN61"/>
<dbReference type="SUPFAM" id="SSF51735">
    <property type="entry name" value="NAD(P)-binding Rossmann-fold domains"/>
    <property type="match status" value="1"/>
</dbReference>
<organism evidence="3 4">
    <name type="scientific">Candidatus Yanofskybacteria bacterium GW2011_GWC1_48_11</name>
    <dbReference type="NCBI Taxonomy" id="1619027"/>
    <lineage>
        <taxon>Bacteria</taxon>
        <taxon>Candidatus Yanofskyibacteriota</taxon>
    </lineage>
</organism>
<evidence type="ECO:0000256" key="1">
    <source>
        <dbReference type="ARBA" id="ARBA00006484"/>
    </source>
</evidence>
<evidence type="ECO:0000313" key="3">
    <source>
        <dbReference type="EMBL" id="KKU92787.1"/>
    </source>
</evidence>
<name>A0A837IN61_9BACT</name>
<dbReference type="PRINTS" id="PR00081">
    <property type="entry name" value="GDHRDH"/>
</dbReference>
<dbReference type="EMBL" id="LCPH01000006">
    <property type="protein sequence ID" value="KKU92787.1"/>
    <property type="molecule type" value="Genomic_DNA"/>
</dbReference>
<proteinExistence type="inferred from homology"/>
<protein>
    <submittedName>
        <fullName evidence="3">Short-chain dehydrogenase/reductase SDR, 3-oxoacyl-[acyl-carrier protein] reductase</fullName>
        <ecNumber evidence="3">1.1.1.100</ecNumber>
    </submittedName>
</protein>
<dbReference type="PANTHER" id="PTHR42760">
    <property type="entry name" value="SHORT-CHAIN DEHYDROGENASES/REDUCTASES FAMILY MEMBER"/>
    <property type="match status" value="1"/>
</dbReference>
<dbReference type="FunFam" id="3.40.50.720:FF:000084">
    <property type="entry name" value="Short-chain dehydrogenase reductase"/>
    <property type="match status" value="1"/>
</dbReference>
<dbReference type="InterPro" id="IPR020904">
    <property type="entry name" value="Sc_DH/Rdtase_CS"/>
</dbReference>
<sequence>MFDLTDKIAIVTGGRRGMGRAHALALAQQGAKVIVTDIDAKECASVAEEIKAKGGEAVYFKMDVLNKAEIGHVFDKAVKQFGRLDILVNNAGIYVPKPALEISEEEWDRMMDINLKGQFLCAQRAAKEMANNPPSGGGRIINISSIASGQVGVGIAGGVHYTASKGGIIGMSETLAVEWASLGITVNVVAPGAIDTPMVQAAQMPKEAMAALLQRIPLKRIGRPEEVSAMVVFLASEEASYVTGATFYVDGGWLAT</sequence>
<comment type="caution">
    <text evidence="3">The sequence shown here is derived from an EMBL/GenBank/DDBJ whole genome shotgun (WGS) entry which is preliminary data.</text>
</comment>
<dbReference type="InterPro" id="IPR036291">
    <property type="entry name" value="NAD(P)-bd_dom_sf"/>
</dbReference>
<keyword evidence="2 3" id="KW-0560">Oxidoreductase</keyword>
<dbReference type="PROSITE" id="PS00061">
    <property type="entry name" value="ADH_SHORT"/>
    <property type="match status" value="1"/>
</dbReference>
<dbReference type="GO" id="GO:0004316">
    <property type="term" value="F:3-oxoacyl-[acyl-carrier-protein] reductase (NADPH) activity"/>
    <property type="evidence" value="ECO:0007669"/>
    <property type="project" value="UniProtKB-EC"/>
</dbReference>
<evidence type="ECO:0000256" key="2">
    <source>
        <dbReference type="ARBA" id="ARBA00023002"/>
    </source>
</evidence>
<dbReference type="EC" id="1.1.1.100" evidence="3"/>
<comment type="similarity">
    <text evidence="1">Belongs to the short-chain dehydrogenases/reductases (SDR) family.</text>
</comment>
<dbReference type="GO" id="GO:0048038">
    <property type="term" value="F:quinone binding"/>
    <property type="evidence" value="ECO:0007669"/>
    <property type="project" value="TreeGrafter"/>
</dbReference>
<dbReference type="GO" id="GO:0006633">
    <property type="term" value="P:fatty acid biosynthetic process"/>
    <property type="evidence" value="ECO:0007669"/>
    <property type="project" value="TreeGrafter"/>
</dbReference>
<evidence type="ECO:0000313" key="4">
    <source>
        <dbReference type="Proteomes" id="UP000034462"/>
    </source>
</evidence>
<gene>
    <name evidence="3" type="ORF">UY25_C0006G0009</name>
</gene>